<accession>A0ABV8PSP0</accession>
<protein>
    <submittedName>
        <fullName evidence="1">Uncharacterized protein</fullName>
    </submittedName>
</protein>
<dbReference type="RefSeq" id="WP_379011871.1">
    <property type="nucleotide sequence ID" value="NZ_JBHSDC010000002.1"/>
</dbReference>
<name>A0ABV8PSP0_9BACT</name>
<dbReference type="Proteomes" id="UP001595906">
    <property type="component" value="Unassembled WGS sequence"/>
</dbReference>
<evidence type="ECO:0000313" key="1">
    <source>
        <dbReference type="EMBL" id="MFC4230599.1"/>
    </source>
</evidence>
<comment type="caution">
    <text evidence="1">The sequence shown here is derived from an EMBL/GenBank/DDBJ whole genome shotgun (WGS) entry which is preliminary data.</text>
</comment>
<organism evidence="1 2">
    <name type="scientific">Parasediminibacterium paludis</name>
    <dbReference type="NCBI Taxonomy" id="908966"/>
    <lineage>
        <taxon>Bacteria</taxon>
        <taxon>Pseudomonadati</taxon>
        <taxon>Bacteroidota</taxon>
        <taxon>Chitinophagia</taxon>
        <taxon>Chitinophagales</taxon>
        <taxon>Chitinophagaceae</taxon>
        <taxon>Parasediminibacterium</taxon>
    </lineage>
</organism>
<proteinExistence type="predicted"/>
<dbReference type="EMBL" id="JBHSDC010000002">
    <property type="protein sequence ID" value="MFC4230599.1"/>
    <property type="molecule type" value="Genomic_DNA"/>
</dbReference>
<reference evidence="2" key="1">
    <citation type="journal article" date="2019" name="Int. J. Syst. Evol. Microbiol.">
        <title>The Global Catalogue of Microorganisms (GCM) 10K type strain sequencing project: providing services to taxonomists for standard genome sequencing and annotation.</title>
        <authorList>
            <consortium name="The Broad Institute Genomics Platform"/>
            <consortium name="The Broad Institute Genome Sequencing Center for Infectious Disease"/>
            <person name="Wu L."/>
            <person name="Ma J."/>
        </authorList>
    </citation>
    <scope>NUCLEOTIDE SEQUENCE [LARGE SCALE GENOMIC DNA]</scope>
    <source>
        <strain evidence="2">CECT 8010</strain>
    </source>
</reference>
<gene>
    <name evidence="1" type="ORF">ACFOW1_01765</name>
</gene>
<keyword evidence="2" id="KW-1185">Reference proteome</keyword>
<sequence length="174" mass="20833">MANEFFTIKLPTNAYLQKFLHSIYGPKIIINTNDSIGMFISAMLDKNVYPDKNRKIIHKAFSKYEHNVDLYVSKHWLKKYYYGTALPNKQAVYVNRFLFHMFERELYMYCETLAAAKITRQQSLEMFCNKHNIVIDEDITMDNIVKIEYRYREKIERKNQPNSITKNGMQVMMM</sequence>
<evidence type="ECO:0000313" key="2">
    <source>
        <dbReference type="Proteomes" id="UP001595906"/>
    </source>
</evidence>